<dbReference type="Proteomes" id="UP000555828">
    <property type="component" value="Unassembled WGS sequence"/>
</dbReference>
<dbReference type="AlphaFoldDB" id="A0A841GT05"/>
<gene>
    <name evidence="3" type="ORF">HNP65_001442</name>
</gene>
<protein>
    <recommendedName>
        <fullName evidence="2">PEGA domain-containing protein</fullName>
    </recommendedName>
</protein>
<keyword evidence="1" id="KW-1133">Transmembrane helix</keyword>
<dbReference type="RefSeq" id="WP_184619595.1">
    <property type="nucleotide sequence ID" value="NZ_JACHEX010000004.1"/>
</dbReference>
<accession>A0A841GT05</accession>
<organism evidence="3 4">
    <name type="scientific">Thermosipho japonicus</name>
    <dbReference type="NCBI Taxonomy" id="90323"/>
    <lineage>
        <taxon>Bacteria</taxon>
        <taxon>Thermotogati</taxon>
        <taxon>Thermotogota</taxon>
        <taxon>Thermotogae</taxon>
        <taxon>Thermotogales</taxon>
        <taxon>Fervidobacteriaceae</taxon>
        <taxon>Thermosipho</taxon>
    </lineage>
</organism>
<proteinExistence type="predicted"/>
<keyword evidence="1" id="KW-0812">Transmembrane</keyword>
<dbReference type="PANTHER" id="PTHR36194">
    <property type="entry name" value="S-LAYER-LIKE PROTEIN"/>
    <property type="match status" value="1"/>
</dbReference>
<sequence>MTFKRLGFLLLLILSVTSFSIVNWSININLNFGAPQNIPDYSILIDTGVSFADVYIDDVYAGQTDIFGQLLVNFDASGYHTITIKDEDYLNISVLVFVDKTGKYLKIPLVEAGKLVVFSNTYPVNVYINGYYYGTIRSIDEEIKLPEGEHFVTFESPGYNPITKKVYIKFEEKSAVNLNFEKLKLELNIRSKMSEFSPNNDWYMDRWELEIYLSTYATVTVDILKDDIKIFEKVFSGKPNLNLFTWDGSGASEVGEYLVKVIATDGNDEIINETKVLLDDKYTYLKEIAITSLIMMFGTILYFVIKK</sequence>
<evidence type="ECO:0000313" key="4">
    <source>
        <dbReference type="Proteomes" id="UP000555828"/>
    </source>
</evidence>
<dbReference type="Pfam" id="PF08308">
    <property type="entry name" value="PEGA"/>
    <property type="match status" value="1"/>
</dbReference>
<evidence type="ECO:0000256" key="1">
    <source>
        <dbReference type="SAM" id="Phobius"/>
    </source>
</evidence>
<dbReference type="PANTHER" id="PTHR36194:SF1">
    <property type="entry name" value="S-LAYER-LIKE PROTEIN"/>
    <property type="match status" value="1"/>
</dbReference>
<evidence type="ECO:0000313" key="3">
    <source>
        <dbReference type="EMBL" id="MBB6062979.1"/>
    </source>
</evidence>
<keyword evidence="1" id="KW-0472">Membrane</keyword>
<reference evidence="3 4" key="1">
    <citation type="submission" date="2020-08" db="EMBL/GenBank/DDBJ databases">
        <title>Genomic Encyclopedia of Type Strains, Phase IV (KMG-IV): sequencing the most valuable type-strain genomes for metagenomic binning, comparative biology and taxonomic classification.</title>
        <authorList>
            <person name="Goeker M."/>
        </authorList>
    </citation>
    <scope>NUCLEOTIDE SEQUENCE [LARGE SCALE GENOMIC DNA]</scope>
    <source>
        <strain evidence="3 4">DSM 13481</strain>
    </source>
</reference>
<dbReference type="InterPro" id="IPR013229">
    <property type="entry name" value="PEGA"/>
</dbReference>
<feature type="transmembrane region" description="Helical" evidence="1">
    <location>
        <begin position="288"/>
        <end position="305"/>
    </location>
</feature>
<dbReference type="EMBL" id="JACHEX010000004">
    <property type="protein sequence ID" value="MBB6062979.1"/>
    <property type="molecule type" value="Genomic_DNA"/>
</dbReference>
<comment type="caution">
    <text evidence="3">The sequence shown here is derived from an EMBL/GenBank/DDBJ whole genome shotgun (WGS) entry which is preliminary data.</text>
</comment>
<feature type="domain" description="PEGA" evidence="2">
    <location>
        <begin position="113"/>
        <end position="182"/>
    </location>
</feature>
<keyword evidence="4" id="KW-1185">Reference proteome</keyword>
<name>A0A841GT05_9BACT</name>
<evidence type="ECO:0000259" key="2">
    <source>
        <dbReference type="Pfam" id="PF08308"/>
    </source>
</evidence>